<sequence length="543" mass="62191">MTTENTTEHVPPCPNLAKGLSCDPCKDLAAIYQEILAAEAISSTLLKKRAKICRRRNHVHDSLTSRLPPELISRIFIEFLPASVSRSYRINLNCKKSERTWTTTPYVLGTVSTGWRAITWSTPQLWTSISIDLAYTSETFVTLLTEWLCRSGSLCLYVNIYTTEYSALLDESPLKQISAQISNLLARHMSKWCYLQLEVPSVYFPCICSGIGSVPQLSILDIRVSGPEHAPIKLESVPNLKRLFIRDFDIRMVSNIDWKKLTHFNSAFHSIDMVHQLFSNALFLEHCTFYLLGGLEHNQRQTTRNTVLRHDHLVFLQMEFWMPGMDTVVEWLEFPALQHLIAYKQTHSLADLIRRSSCPLKTLELFVDVKYEDQEVPLIPFVADIPSLEVLRLNDYSNRESGRYCIDPLFLQLSEAYIADTRRPFLPNLEVLDLTLTKFSWISLLDFLVANSDSNMRPIMTKQTIDPLDAGLERHDHGFRSLEAMDIRLWNVGAKFPGPDLDTTRKLLNVIEDISLQIYIADSYIATSIPFPAFLQQRLSALQ</sequence>
<keyword evidence="2" id="KW-1185">Reference proteome</keyword>
<dbReference type="AlphaFoldDB" id="A0A9P5ZAH4"/>
<evidence type="ECO:0008006" key="3">
    <source>
        <dbReference type="Google" id="ProtNLM"/>
    </source>
</evidence>
<reference evidence="1" key="1">
    <citation type="submission" date="2020-11" db="EMBL/GenBank/DDBJ databases">
        <authorList>
            <consortium name="DOE Joint Genome Institute"/>
            <person name="Ahrendt S."/>
            <person name="Riley R."/>
            <person name="Andreopoulos W."/>
            <person name="Labutti K."/>
            <person name="Pangilinan J."/>
            <person name="Ruiz-Duenas F.J."/>
            <person name="Barrasa J.M."/>
            <person name="Sanchez-Garcia M."/>
            <person name="Camarero S."/>
            <person name="Miyauchi S."/>
            <person name="Serrano A."/>
            <person name="Linde D."/>
            <person name="Babiker R."/>
            <person name="Drula E."/>
            <person name="Ayuso-Fernandez I."/>
            <person name="Pacheco R."/>
            <person name="Padilla G."/>
            <person name="Ferreira P."/>
            <person name="Barriuso J."/>
            <person name="Kellner H."/>
            <person name="Castanera R."/>
            <person name="Alfaro M."/>
            <person name="Ramirez L."/>
            <person name="Pisabarro A.G."/>
            <person name="Kuo A."/>
            <person name="Tritt A."/>
            <person name="Lipzen A."/>
            <person name="He G."/>
            <person name="Yan M."/>
            <person name="Ng V."/>
            <person name="Cullen D."/>
            <person name="Martin F."/>
            <person name="Rosso M.-N."/>
            <person name="Henrissat B."/>
            <person name="Hibbett D."/>
            <person name="Martinez A.T."/>
            <person name="Grigoriev I.V."/>
        </authorList>
    </citation>
    <scope>NUCLEOTIDE SEQUENCE</scope>
    <source>
        <strain evidence="1">CIRM-BRFM 674</strain>
    </source>
</reference>
<dbReference type="Proteomes" id="UP000807469">
    <property type="component" value="Unassembled WGS sequence"/>
</dbReference>
<comment type="caution">
    <text evidence="1">The sequence shown here is derived from an EMBL/GenBank/DDBJ whole genome shotgun (WGS) entry which is preliminary data.</text>
</comment>
<proteinExistence type="predicted"/>
<gene>
    <name evidence="1" type="ORF">BDN70DRAFT_874338</name>
</gene>
<dbReference type="SUPFAM" id="SSF52047">
    <property type="entry name" value="RNI-like"/>
    <property type="match status" value="1"/>
</dbReference>
<name>A0A9P5ZAH4_9AGAR</name>
<evidence type="ECO:0000313" key="2">
    <source>
        <dbReference type="Proteomes" id="UP000807469"/>
    </source>
</evidence>
<dbReference type="OrthoDB" id="2269034at2759"/>
<evidence type="ECO:0000313" key="1">
    <source>
        <dbReference type="EMBL" id="KAF9482924.1"/>
    </source>
</evidence>
<protein>
    <recommendedName>
        <fullName evidence="3">F-box domain-containing protein</fullName>
    </recommendedName>
</protein>
<accession>A0A9P5ZAH4</accession>
<organism evidence="1 2">
    <name type="scientific">Pholiota conissans</name>
    <dbReference type="NCBI Taxonomy" id="109636"/>
    <lineage>
        <taxon>Eukaryota</taxon>
        <taxon>Fungi</taxon>
        <taxon>Dikarya</taxon>
        <taxon>Basidiomycota</taxon>
        <taxon>Agaricomycotina</taxon>
        <taxon>Agaricomycetes</taxon>
        <taxon>Agaricomycetidae</taxon>
        <taxon>Agaricales</taxon>
        <taxon>Agaricineae</taxon>
        <taxon>Strophariaceae</taxon>
        <taxon>Pholiota</taxon>
    </lineage>
</organism>
<dbReference type="EMBL" id="MU155159">
    <property type="protein sequence ID" value="KAF9482924.1"/>
    <property type="molecule type" value="Genomic_DNA"/>
</dbReference>